<keyword evidence="8" id="KW-1185">Reference proteome</keyword>
<keyword evidence="4" id="KW-0676">Redox-active center</keyword>
<comment type="subcellular location">
    <subcellularLocation>
        <location evidence="1">Cell envelope</location>
    </subcellularLocation>
</comment>
<evidence type="ECO:0000256" key="5">
    <source>
        <dbReference type="SAM" id="Phobius"/>
    </source>
</evidence>
<gene>
    <name evidence="7" type="ORF">ACFPQ6_04855</name>
</gene>
<dbReference type="PANTHER" id="PTHR42852:SF6">
    <property type="entry name" value="THIOL:DISULFIDE INTERCHANGE PROTEIN DSBE"/>
    <property type="match status" value="1"/>
</dbReference>
<dbReference type="EMBL" id="JBHSOH010000005">
    <property type="protein sequence ID" value="MFC5847630.1"/>
    <property type="molecule type" value="Genomic_DNA"/>
</dbReference>
<keyword evidence="5" id="KW-0472">Membrane</keyword>
<dbReference type="Pfam" id="PF00578">
    <property type="entry name" value="AhpC-TSA"/>
    <property type="match status" value="1"/>
</dbReference>
<dbReference type="InterPro" id="IPR000866">
    <property type="entry name" value="AhpC/TSA"/>
</dbReference>
<keyword evidence="5" id="KW-0812">Transmembrane</keyword>
<evidence type="ECO:0000313" key="7">
    <source>
        <dbReference type="EMBL" id="MFC5847630.1"/>
    </source>
</evidence>
<dbReference type="CDD" id="cd02966">
    <property type="entry name" value="TlpA_like_family"/>
    <property type="match status" value="1"/>
</dbReference>
<dbReference type="PANTHER" id="PTHR42852">
    <property type="entry name" value="THIOL:DISULFIDE INTERCHANGE PROTEIN DSBE"/>
    <property type="match status" value="1"/>
</dbReference>
<evidence type="ECO:0000313" key="8">
    <source>
        <dbReference type="Proteomes" id="UP001595979"/>
    </source>
</evidence>
<dbReference type="RefSeq" id="WP_380046943.1">
    <property type="nucleotide sequence ID" value="NZ_JBHSOH010000005.1"/>
</dbReference>
<dbReference type="Proteomes" id="UP001595979">
    <property type="component" value="Unassembled WGS sequence"/>
</dbReference>
<dbReference type="InterPro" id="IPR036249">
    <property type="entry name" value="Thioredoxin-like_sf"/>
</dbReference>
<evidence type="ECO:0000256" key="4">
    <source>
        <dbReference type="ARBA" id="ARBA00023284"/>
    </source>
</evidence>
<evidence type="ECO:0000256" key="1">
    <source>
        <dbReference type="ARBA" id="ARBA00004196"/>
    </source>
</evidence>
<organism evidence="7 8">
    <name type="scientific">Deinococcus petrolearius</name>
    <dbReference type="NCBI Taxonomy" id="1751295"/>
    <lineage>
        <taxon>Bacteria</taxon>
        <taxon>Thermotogati</taxon>
        <taxon>Deinococcota</taxon>
        <taxon>Deinococci</taxon>
        <taxon>Deinococcales</taxon>
        <taxon>Deinococcaceae</taxon>
        <taxon>Deinococcus</taxon>
    </lineage>
</organism>
<accession>A0ABW1DHE7</accession>
<dbReference type="PROSITE" id="PS51352">
    <property type="entry name" value="THIOREDOXIN_2"/>
    <property type="match status" value="1"/>
</dbReference>
<dbReference type="SUPFAM" id="SSF52833">
    <property type="entry name" value="Thioredoxin-like"/>
    <property type="match status" value="1"/>
</dbReference>
<keyword evidence="3" id="KW-1015">Disulfide bond</keyword>
<dbReference type="InterPro" id="IPR017937">
    <property type="entry name" value="Thioredoxin_CS"/>
</dbReference>
<name>A0ABW1DHE7_9DEIO</name>
<feature type="domain" description="Thioredoxin" evidence="6">
    <location>
        <begin position="50"/>
        <end position="192"/>
    </location>
</feature>
<evidence type="ECO:0000256" key="3">
    <source>
        <dbReference type="ARBA" id="ARBA00023157"/>
    </source>
</evidence>
<reference evidence="8" key="1">
    <citation type="journal article" date="2019" name="Int. J. Syst. Evol. Microbiol.">
        <title>The Global Catalogue of Microorganisms (GCM) 10K type strain sequencing project: providing services to taxonomists for standard genome sequencing and annotation.</title>
        <authorList>
            <consortium name="The Broad Institute Genomics Platform"/>
            <consortium name="The Broad Institute Genome Sequencing Center for Infectious Disease"/>
            <person name="Wu L."/>
            <person name="Ma J."/>
        </authorList>
    </citation>
    <scope>NUCLEOTIDE SEQUENCE [LARGE SCALE GENOMIC DNA]</scope>
    <source>
        <strain evidence="8">CGMCC 1.15053</strain>
    </source>
</reference>
<keyword evidence="2" id="KW-0201">Cytochrome c-type biogenesis</keyword>
<feature type="transmembrane region" description="Helical" evidence="5">
    <location>
        <begin position="20"/>
        <end position="39"/>
    </location>
</feature>
<protein>
    <submittedName>
        <fullName evidence="7">TlpA family protein disulfide reductase</fullName>
    </submittedName>
</protein>
<dbReference type="InterPro" id="IPR050553">
    <property type="entry name" value="Thioredoxin_ResA/DsbE_sf"/>
</dbReference>
<dbReference type="InterPro" id="IPR013766">
    <property type="entry name" value="Thioredoxin_domain"/>
</dbReference>
<sequence length="195" mass="20638">MTEKTAPSNPAPAARPSWRRFVPPLLAAGLVAVLGVTLLRPARTATDGGPLIGKAAPEFTLQTLDGGTLSLASLKGRPVVVNFWASWCVPCREEAPLFRELGARPGNAGGQGLAIVGVLFNETREQDARNFIREYALAYPNLRDPGISTGIDYGVSGVPETVFIDKDGVVRHMDRGGLDRARLNVGLGKIGVPGL</sequence>
<dbReference type="PROSITE" id="PS00194">
    <property type="entry name" value="THIOREDOXIN_1"/>
    <property type="match status" value="1"/>
</dbReference>
<evidence type="ECO:0000256" key="2">
    <source>
        <dbReference type="ARBA" id="ARBA00022748"/>
    </source>
</evidence>
<evidence type="ECO:0000259" key="6">
    <source>
        <dbReference type="PROSITE" id="PS51352"/>
    </source>
</evidence>
<proteinExistence type="predicted"/>
<keyword evidence="5" id="KW-1133">Transmembrane helix</keyword>
<comment type="caution">
    <text evidence="7">The sequence shown here is derived from an EMBL/GenBank/DDBJ whole genome shotgun (WGS) entry which is preliminary data.</text>
</comment>
<dbReference type="Gene3D" id="3.40.30.10">
    <property type="entry name" value="Glutaredoxin"/>
    <property type="match status" value="1"/>
</dbReference>